<dbReference type="Gene3D" id="1.10.287.70">
    <property type="match status" value="1"/>
</dbReference>
<dbReference type="Pfam" id="PF00520">
    <property type="entry name" value="Ion_trans"/>
    <property type="match status" value="1"/>
</dbReference>
<evidence type="ECO:0000256" key="5">
    <source>
        <dbReference type="SAM" id="Phobius"/>
    </source>
</evidence>
<keyword evidence="8" id="KW-1185">Reference proteome</keyword>
<feature type="transmembrane region" description="Helical" evidence="5">
    <location>
        <begin position="161"/>
        <end position="182"/>
    </location>
</feature>
<organism evidence="7 8">
    <name type="scientific">Liparis tanakae</name>
    <name type="common">Tanaka's snailfish</name>
    <dbReference type="NCBI Taxonomy" id="230148"/>
    <lineage>
        <taxon>Eukaryota</taxon>
        <taxon>Metazoa</taxon>
        <taxon>Chordata</taxon>
        <taxon>Craniata</taxon>
        <taxon>Vertebrata</taxon>
        <taxon>Euteleostomi</taxon>
        <taxon>Actinopterygii</taxon>
        <taxon>Neopterygii</taxon>
        <taxon>Teleostei</taxon>
        <taxon>Neoteleostei</taxon>
        <taxon>Acanthomorphata</taxon>
        <taxon>Eupercaria</taxon>
        <taxon>Perciformes</taxon>
        <taxon>Cottioidei</taxon>
        <taxon>Cottales</taxon>
        <taxon>Liparidae</taxon>
        <taxon>Liparis</taxon>
    </lineage>
</organism>
<feature type="transmembrane region" description="Helical" evidence="5">
    <location>
        <begin position="31"/>
        <end position="50"/>
    </location>
</feature>
<gene>
    <name evidence="7" type="primary">SCN4A</name>
    <name evidence="7" type="ORF">EYF80_061368</name>
</gene>
<dbReference type="OrthoDB" id="2984333at2759"/>
<dbReference type="EMBL" id="SRLO01006849">
    <property type="protein sequence ID" value="TNN28485.1"/>
    <property type="molecule type" value="Genomic_DNA"/>
</dbReference>
<comment type="caution">
    <text evidence="7">The sequence shown here is derived from an EMBL/GenBank/DDBJ whole genome shotgun (WGS) entry which is preliminary data.</text>
</comment>
<name>A0A4Z2EI94_9TELE</name>
<protein>
    <submittedName>
        <fullName evidence="7">Sodium channel protein type 4 subunit alpha</fullName>
    </submittedName>
</protein>
<feature type="domain" description="Ion transport" evidence="6">
    <location>
        <begin position="30"/>
        <end position="301"/>
    </location>
</feature>
<reference evidence="7 8" key="1">
    <citation type="submission" date="2019-03" db="EMBL/GenBank/DDBJ databases">
        <title>First draft genome of Liparis tanakae, snailfish: a comprehensive survey of snailfish specific genes.</title>
        <authorList>
            <person name="Kim W."/>
            <person name="Song I."/>
            <person name="Jeong J.-H."/>
            <person name="Kim D."/>
            <person name="Kim S."/>
            <person name="Ryu S."/>
            <person name="Song J.Y."/>
            <person name="Lee S.K."/>
        </authorList>
    </citation>
    <scope>NUCLEOTIDE SEQUENCE [LARGE SCALE GENOMIC DNA]</scope>
    <source>
        <tissue evidence="7">Muscle</tissue>
    </source>
</reference>
<dbReference type="GO" id="GO:0019228">
    <property type="term" value="P:neuronal action potential"/>
    <property type="evidence" value="ECO:0007669"/>
    <property type="project" value="TreeGrafter"/>
</dbReference>
<keyword evidence="3 5" id="KW-1133">Transmembrane helix</keyword>
<feature type="transmembrane region" description="Helical" evidence="5">
    <location>
        <begin position="70"/>
        <end position="89"/>
    </location>
</feature>
<dbReference type="SUPFAM" id="SSF81324">
    <property type="entry name" value="Voltage-gated potassium channels"/>
    <property type="match status" value="1"/>
</dbReference>
<keyword evidence="7" id="KW-0407">Ion channel</keyword>
<keyword evidence="7" id="KW-0813">Transport</keyword>
<keyword evidence="7" id="KW-0406">Ion transport</keyword>
<evidence type="ECO:0000256" key="2">
    <source>
        <dbReference type="ARBA" id="ARBA00022692"/>
    </source>
</evidence>
<dbReference type="GO" id="GO:0005248">
    <property type="term" value="F:voltage-gated sodium channel activity"/>
    <property type="evidence" value="ECO:0007669"/>
    <property type="project" value="TreeGrafter"/>
</dbReference>
<dbReference type="PANTHER" id="PTHR10037:SF288">
    <property type="entry name" value="SODIUM CHANNEL PROTEIN PARA"/>
    <property type="match status" value="1"/>
</dbReference>
<keyword evidence="2 5" id="KW-0812">Transmembrane</keyword>
<feature type="transmembrane region" description="Helical" evidence="5">
    <location>
        <begin position="96"/>
        <end position="114"/>
    </location>
</feature>
<comment type="subcellular location">
    <subcellularLocation>
        <location evidence="1">Membrane</location>
        <topology evidence="1">Multi-pass membrane protein</topology>
    </subcellularLocation>
</comment>
<feature type="transmembrane region" description="Helical" evidence="5">
    <location>
        <begin position="272"/>
        <end position="295"/>
    </location>
</feature>
<dbReference type="Proteomes" id="UP000314294">
    <property type="component" value="Unassembled WGS sequence"/>
</dbReference>
<dbReference type="InterPro" id="IPR005821">
    <property type="entry name" value="Ion_trans_dom"/>
</dbReference>
<dbReference type="GO" id="GO:0001518">
    <property type="term" value="C:voltage-gated sodium channel complex"/>
    <property type="evidence" value="ECO:0007669"/>
    <property type="project" value="TreeGrafter"/>
</dbReference>
<dbReference type="GO" id="GO:0086010">
    <property type="term" value="P:membrane depolarization during action potential"/>
    <property type="evidence" value="ECO:0007669"/>
    <property type="project" value="TreeGrafter"/>
</dbReference>
<evidence type="ECO:0000256" key="1">
    <source>
        <dbReference type="ARBA" id="ARBA00004141"/>
    </source>
</evidence>
<dbReference type="InterPro" id="IPR027359">
    <property type="entry name" value="Volt_channel_dom_sf"/>
</dbReference>
<dbReference type="Gene3D" id="1.20.120.350">
    <property type="entry name" value="Voltage-gated potassium channels. Chain C"/>
    <property type="match status" value="1"/>
</dbReference>
<dbReference type="AlphaFoldDB" id="A0A4Z2EI94"/>
<sequence>MEQQLIRDTPRGRGRVWSTFRSACVSIEQHTCFRILVIVIIVLSSAALMFEDLHLQHRQVLRMVVARADEVFTCFFLMEMFLKWLAFGLKKYFSDAWSWIDFLILQVSLVSLAADSLGLSGLGAFQLVRSFRALGLLRVISRFPGLRGVVQALVRTVPSMLDFLLVVLVLWTAFSILGVSLFSGRFYSCVNETSGERFSPQDVDNKTDCLWRAWGDPGVHWGNQDLNYDNVLSGYLALLQLGLSSDCVEVMYAAVDATWVVSQPSYESNPYMYLYFISFTICCFFTFNFFIRVIIDRLQRDKMSLYSD</sequence>
<dbReference type="InterPro" id="IPR043203">
    <property type="entry name" value="VGCC_Ca_Na"/>
</dbReference>
<keyword evidence="4 5" id="KW-0472">Membrane</keyword>
<evidence type="ECO:0000256" key="4">
    <source>
        <dbReference type="ARBA" id="ARBA00023136"/>
    </source>
</evidence>
<evidence type="ECO:0000256" key="3">
    <source>
        <dbReference type="ARBA" id="ARBA00022989"/>
    </source>
</evidence>
<evidence type="ECO:0000313" key="7">
    <source>
        <dbReference type="EMBL" id="TNN28485.1"/>
    </source>
</evidence>
<accession>A0A4Z2EI94</accession>
<proteinExistence type="predicted"/>
<evidence type="ECO:0000313" key="8">
    <source>
        <dbReference type="Proteomes" id="UP000314294"/>
    </source>
</evidence>
<dbReference type="PANTHER" id="PTHR10037">
    <property type="entry name" value="VOLTAGE-GATED CATION CHANNEL CALCIUM AND SODIUM"/>
    <property type="match status" value="1"/>
</dbReference>
<evidence type="ECO:0000259" key="6">
    <source>
        <dbReference type="Pfam" id="PF00520"/>
    </source>
</evidence>